<dbReference type="InterPro" id="IPR045056">
    <property type="entry name" value="Nop56/Nop58"/>
</dbReference>
<dbReference type="OrthoDB" id="593392at2759"/>
<dbReference type="PANTHER" id="PTHR10894">
    <property type="entry name" value="NUCLEOLAR PROTEIN 5 NUCLEOLAR PROTEIN NOP5 NOP58"/>
    <property type="match status" value="1"/>
</dbReference>
<comment type="caution">
    <text evidence="1">The sequence shown here is derived from an EMBL/GenBank/DDBJ whole genome shotgun (WGS) entry which is preliminary data.</text>
</comment>
<protein>
    <submittedName>
        <fullName evidence="1">Uncharacterized protein</fullName>
    </submittedName>
</protein>
<reference evidence="1" key="1">
    <citation type="submission" date="2020-10" db="EMBL/GenBank/DDBJ databases">
        <authorList>
            <person name="Han B."/>
            <person name="Lu T."/>
            <person name="Zhao Q."/>
            <person name="Huang X."/>
            <person name="Zhao Y."/>
        </authorList>
    </citation>
    <scope>NUCLEOTIDE SEQUENCE</scope>
</reference>
<evidence type="ECO:0000313" key="1">
    <source>
        <dbReference type="EMBL" id="CAD6201740.1"/>
    </source>
</evidence>
<name>A0A811M5Z0_9POAL</name>
<dbReference type="Proteomes" id="UP000604825">
    <property type="component" value="Unassembled WGS sequence"/>
</dbReference>
<dbReference type="GO" id="GO:0032040">
    <property type="term" value="C:small-subunit processome"/>
    <property type="evidence" value="ECO:0007669"/>
    <property type="project" value="InterPro"/>
</dbReference>
<evidence type="ECO:0000313" key="2">
    <source>
        <dbReference type="Proteomes" id="UP000604825"/>
    </source>
</evidence>
<gene>
    <name evidence="1" type="ORF">NCGR_LOCUS232</name>
</gene>
<sequence length="197" mass="22416">MWGKLDVNMIVWLKEFKTFKDKSSAINQDTGVNWELADMIMRCCYPSWTLSVGNMEYKRIIEKSLPVRCLFNETVMEAMWGLKNLMHVLVPGEELKLTKKDRLPMNQGLKWLMDRHGFGVKPEMVSEAMIMVACVLHDSDICERNLSTPLRLGGDLLQVVSGVNCKGWDLMKLATALKIICDPPGTTLAEKEVHNTQ</sequence>
<dbReference type="GO" id="GO:0030515">
    <property type="term" value="F:snoRNA binding"/>
    <property type="evidence" value="ECO:0007669"/>
    <property type="project" value="InterPro"/>
</dbReference>
<accession>A0A811M5Z0</accession>
<organism evidence="1 2">
    <name type="scientific">Miscanthus lutarioriparius</name>
    <dbReference type="NCBI Taxonomy" id="422564"/>
    <lineage>
        <taxon>Eukaryota</taxon>
        <taxon>Viridiplantae</taxon>
        <taxon>Streptophyta</taxon>
        <taxon>Embryophyta</taxon>
        <taxon>Tracheophyta</taxon>
        <taxon>Spermatophyta</taxon>
        <taxon>Magnoliopsida</taxon>
        <taxon>Liliopsida</taxon>
        <taxon>Poales</taxon>
        <taxon>Poaceae</taxon>
        <taxon>PACMAD clade</taxon>
        <taxon>Panicoideae</taxon>
        <taxon>Andropogonodae</taxon>
        <taxon>Andropogoneae</taxon>
        <taxon>Saccharinae</taxon>
        <taxon>Miscanthus</taxon>
    </lineage>
</organism>
<dbReference type="PANTHER" id="PTHR10894:SF1">
    <property type="entry name" value="NUCLEOLAR PROTEIN 58"/>
    <property type="match status" value="1"/>
</dbReference>
<dbReference type="GO" id="GO:0031428">
    <property type="term" value="C:box C/D methylation guide snoRNP complex"/>
    <property type="evidence" value="ECO:0007669"/>
    <property type="project" value="InterPro"/>
</dbReference>
<dbReference type="AlphaFoldDB" id="A0A811M5Z0"/>
<dbReference type="EMBL" id="CAJGYO010000001">
    <property type="protein sequence ID" value="CAD6201740.1"/>
    <property type="molecule type" value="Genomic_DNA"/>
</dbReference>
<proteinExistence type="predicted"/>
<keyword evidence="2" id="KW-1185">Reference proteome</keyword>